<keyword evidence="3" id="KW-0449">Lipoprotein</keyword>
<dbReference type="Proteomes" id="UP000218767">
    <property type="component" value="Unassembled WGS sequence"/>
</dbReference>
<feature type="region of interest" description="Disordered" evidence="1">
    <location>
        <begin position="138"/>
        <end position="158"/>
    </location>
</feature>
<name>A0A2A4X9Z7_9GAMM</name>
<reference evidence="4" key="1">
    <citation type="submission" date="2017-08" db="EMBL/GenBank/DDBJ databases">
        <title>A dynamic microbial community with high functional redundancy inhabits the cold, oxic subseafloor aquifer.</title>
        <authorList>
            <person name="Tully B.J."/>
            <person name="Wheat C.G."/>
            <person name="Glazer B.T."/>
            <person name="Huber J.A."/>
        </authorList>
    </citation>
    <scope>NUCLEOTIDE SEQUENCE [LARGE SCALE GENOMIC DNA]</scope>
</reference>
<dbReference type="Gene3D" id="2.50.20.10">
    <property type="entry name" value="Lipoprotein localisation LolA/LolB/LppX"/>
    <property type="match status" value="1"/>
</dbReference>
<sequence length="299" mass="33915">MQGNILSKGLISLVTALFLIPLQSTAQDLSGREIMEKLEDNRRATSNSALSRMQLSTCKFGVREGKITCAERPRVKSLESVGKGYGVDLKDSRSVAILLDPPAERGIGMLSFIYDDGARDNETWLYLSALGRVKRIASGSSDDETEPGSLFGSEFTTEDQDTGKLDEYEINLLEETEISGREVWKIETIPNEERARQSRYSRTVLYIDKERFVELRIEMYDQYGKEIKRMLGTRVELMNGIWVARSTTIMNLVTNRLSNMAFLEMHTGIDVPDEFLTQRTLTDAAFRETELEKLRAQID</sequence>
<dbReference type="AlphaFoldDB" id="A0A2A4X9Z7"/>
<protein>
    <submittedName>
        <fullName evidence="3">Outer membrane lipoprotein-sorting protein</fullName>
    </submittedName>
</protein>
<evidence type="ECO:0000313" key="3">
    <source>
        <dbReference type="EMBL" id="PCI79433.1"/>
    </source>
</evidence>
<evidence type="ECO:0000256" key="1">
    <source>
        <dbReference type="SAM" id="MobiDB-lite"/>
    </source>
</evidence>
<proteinExistence type="predicted"/>
<evidence type="ECO:0000313" key="4">
    <source>
        <dbReference type="Proteomes" id="UP000218767"/>
    </source>
</evidence>
<accession>A0A2A4X9Z7</accession>
<dbReference type="EMBL" id="NVUL01000017">
    <property type="protein sequence ID" value="PCI79433.1"/>
    <property type="molecule type" value="Genomic_DNA"/>
</dbReference>
<evidence type="ECO:0000259" key="2">
    <source>
        <dbReference type="Pfam" id="PF17131"/>
    </source>
</evidence>
<organism evidence="3 4">
    <name type="scientific">SAR86 cluster bacterium</name>
    <dbReference type="NCBI Taxonomy" id="2030880"/>
    <lineage>
        <taxon>Bacteria</taxon>
        <taxon>Pseudomonadati</taxon>
        <taxon>Pseudomonadota</taxon>
        <taxon>Gammaproteobacteria</taxon>
        <taxon>SAR86 cluster</taxon>
    </lineage>
</organism>
<comment type="caution">
    <text evidence="3">The sequence shown here is derived from an EMBL/GenBank/DDBJ whole genome shotgun (WGS) entry which is preliminary data.</text>
</comment>
<dbReference type="CDD" id="cd16329">
    <property type="entry name" value="LolA_like"/>
    <property type="match status" value="1"/>
</dbReference>
<gene>
    <name evidence="3" type="ORF">COB20_04765</name>
</gene>
<dbReference type="InterPro" id="IPR033399">
    <property type="entry name" value="TP_0789-like"/>
</dbReference>
<dbReference type="Pfam" id="PF17131">
    <property type="entry name" value="LolA_like"/>
    <property type="match status" value="1"/>
</dbReference>
<feature type="domain" description="Uncharacterized protein TP-0789" evidence="2">
    <location>
        <begin position="91"/>
        <end position="282"/>
    </location>
</feature>